<evidence type="ECO:0000256" key="3">
    <source>
        <dbReference type="ARBA" id="ARBA00023002"/>
    </source>
</evidence>
<name>A0A7S3LI24_9STRA</name>
<evidence type="ECO:0000256" key="2">
    <source>
        <dbReference type="ARBA" id="ARBA00022964"/>
    </source>
</evidence>
<accession>A0A7S3LI24</accession>
<dbReference type="Gene3D" id="2.60.120.620">
    <property type="entry name" value="q2cbj1_9rhob like domain"/>
    <property type="match status" value="1"/>
</dbReference>
<dbReference type="InterPro" id="IPR039575">
    <property type="entry name" value="P3H"/>
</dbReference>
<gene>
    <name evidence="5" type="ORF">ASTO00021_LOCUS1104</name>
</gene>
<dbReference type="GO" id="GO:0031418">
    <property type="term" value="F:L-ascorbic acid binding"/>
    <property type="evidence" value="ECO:0007669"/>
    <property type="project" value="InterPro"/>
</dbReference>
<evidence type="ECO:0000256" key="1">
    <source>
        <dbReference type="ARBA" id="ARBA00001961"/>
    </source>
</evidence>
<sequence length="422" mass="49119">MEQNKQTKIRHIQRNVFTTEECQNLQRIHQGSCAVGYMPNISILTLRDLWCLNSVHHFLPIVALRDRVREIVEKEFDCFGELYFEWTSINCWSEKSYIRKHYDSNREYLNQRHYSAVVYLNSKVNSPETDKNGFKGGLFVFTNSEAKTAENNSNKIRPHEEGRRSEYSYISPETGLLICFSSGPENEHFVTRVDEGKRWALTLWFTKDPEYAEPELKYFLPRDHGSGPIPSLWETKVQRIQLEKQLLNDSGFMLHTYAGVSHEKIEQSGKSWLDTALNFPKKEMELISTASCKFKVSLCVRLNAELFRRLLQFAAYVKYGYKHSLGVAILNTLKDQTELTINGKHIVLNYLDHHFEEWIAFEENAIEKLEECKHNWMNDSAELIGGVSDLDIKPNPHIDGKAKTKQLFRKVFSPVVSIVHFN</sequence>
<reference evidence="5" key="1">
    <citation type="submission" date="2021-01" db="EMBL/GenBank/DDBJ databases">
        <authorList>
            <person name="Corre E."/>
            <person name="Pelletier E."/>
            <person name="Niang G."/>
            <person name="Scheremetjew M."/>
            <person name="Finn R."/>
            <person name="Kale V."/>
            <person name="Holt S."/>
            <person name="Cochrane G."/>
            <person name="Meng A."/>
            <person name="Brown T."/>
            <person name="Cohen L."/>
        </authorList>
    </citation>
    <scope>NUCLEOTIDE SEQUENCE</scope>
    <source>
        <strain evidence="5">GSBS06</strain>
    </source>
</reference>
<proteinExistence type="predicted"/>
<dbReference type="AlphaFoldDB" id="A0A7S3LI24"/>
<keyword evidence="2" id="KW-0223">Dioxygenase</keyword>
<feature type="domain" description="Prolyl 4-hydroxylase alpha subunit" evidence="4">
    <location>
        <begin position="8"/>
        <end position="206"/>
    </location>
</feature>
<comment type="cofactor">
    <cofactor evidence="1">
        <name>L-ascorbate</name>
        <dbReference type="ChEBI" id="CHEBI:38290"/>
    </cofactor>
</comment>
<dbReference type="GO" id="GO:0032963">
    <property type="term" value="P:collagen metabolic process"/>
    <property type="evidence" value="ECO:0007669"/>
    <property type="project" value="InterPro"/>
</dbReference>
<dbReference type="GO" id="GO:0016705">
    <property type="term" value="F:oxidoreductase activity, acting on paired donors, with incorporation or reduction of molecular oxygen"/>
    <property type="evidence" value="ECO:0007669"/>
    <property type="project" value="InterPro"/>
</dbReference>
<dbReference type="EMBL" id="HBIN01001759">
    <property type="protein sequence ID" value="CAE0430745.1"/>
    <property type="molecule type" value="Transcribed_RNA"/>
</dbReference>
<dbReference type="PANTHER" id="PTHR14049:SF9">
    <property type="entry name" value="PROCOLLAGEN-PROLINE 3-DIOXYGENASE"/>
    <property type="match status" value="1"/>
</dbReference>
<dbReference type="SMART" id="SM00702">
    <property type="entry name" value="P4Hc"/>
    <property type="match status" value="1"/>
</dbReference>
<dbReference type="GO" id="GO:0005506">
    <property type="term" value="F:iron ion binding"/>
    <property type="evidence" value="ECO:0007669"/>
    <property type="project" value="InterPro"/>
</dbReference>
<organism evidence="5">
    <name type="scientific">Aplanochytrium stocchinoi</name>
    <dbReference type="NCBI Taxonomy" id="215587"/>
    <lineage>
        <taxon>Eukaryota</taxon>
        <taxon>Sar</taxon>
        <taxon>Stramenopiles</taxon>
        <taxon>Bigyra</taxon>
        <taxon>Labyrinthulomycetes</taxon>
        <taxon>Thraustochytrida</taxon>
        <taxon>Thraustochytriidae</taxon>
        <taxon>Aplanochytrium</taxon>
    </lineage>
</organism>
<keyword evidence="3" id="KW-0560">Oxidoreductase</keyword>
<dbReference type="PANTHER" id="PTHR14049">
    <property type="entry name" value="LEPRECAN 1"/>
    <property type="match status" value="1"/>
</dbReference>
<dbReference type="InterPro" id="IPR044862">
    <property type="entry name" value="Pro_4_hyd_alph_FE2OG_OXY"/>
</dbReference>
<evidence type="ECO:0000259" key="4">
    <source>
        <dbReference type="SMART" id="SM00702"/>
    </source>
</evidence>
<dbReference type="Pfam" id="PF13640">
    <property type="entry name" value="2OG-FeII_Oxy_3"/>
    <property type="match status" value="1"/>
</dbReference>
<protein>
    <recommendedName>
        <fullName evidence="4">Prolyl 4-hydroxylase alpha subunit domain-containing protein</fullName>
    </recommendedName>
</protein>
<dbReference type="InterPro" id="IPR006620">
    <property type="entry name" value="Pro_4_hyd_alph"/>
</dbReference>
<evidence type="ECO:0000313" key="5">
    <source>
        <dbReference type="EMBL" id="CAE0430745.1"/>
    </source>
</evidence>
<dbReference type="GO" id="GO:0051213">
    <property type="term" value="F:dioxygenase activity"/>
    <property type="evidence" value="ECO:0007669"/>
    <property type="project" value="UniProtKB-KW"/>
</dbReference>